<organism evidence="2 3">
    <name type="scientific">Streptomyces echinatus</name>
    <dbReference type="NCBI Taxonomy" id="67293"/>
    <lineage>
        <taxon>Bacteria</taxon>
        <taxon>Bacillati</taxon>
        <taxon>Actinomycetota</taxon>
        <taxon>Actinomycetes</taxon>
        <taxon>Kitasatosporales</taxon>
        <taxon>Streptomycetaceae</taxon>
        <taxon>Streptomyces</taxon>
    </lineage>
</organism>
<protein>
    <submittedName>
        <fullName evidence="2">5-methylcytosine-specific restriction protein A</fullName>
        <ecNumber evidence="2">3.1.21.-</ecNumber>
    </submittedName>
</protein>
<dbReference type="EC" id="3.1.21.-" evidence="2"/>
<feature type="region of interest" description="Disordered" evidence="1">
    <location>
        <begin position="68"/>
        <end position="124"/>
    </location>
</feature>
<dbReference type="Proteomes" id="UP000585836">
    <property type="component" value="Unassembled WGS sequence"/>
</dbReference>
<reference evidence="2 3" key="1">
    <citation type="submission" date="2020-08" db="EMBL/GenBank/DDBJ databases">
        <title>Genomic Encyclopedia of Type Strains, Phase III (KMG-III): the genomes of soil and plant-associated and newly described type strains.</title>
        <authorList>
            <person name="Whitman W."/>
        </authorList>
    </citation>
    <scope>NUCLEOTIDE SEQUENCE [LARGE SCALE GENOMIC DNA]</scope>
    <source>
        <strain evidence="2 3">CECT 3313</strain>
    </source>
</reference>
<keyword evidence="3" id="KW-1185">Reference proteome</keyword>
<feature type="region of interest" description="Disordered" evidence="1">
    <location>
        <begin position="1"/>
        <end position="47"/>
    </location>
</feature>
<dbReference type="AlphaFoldDB" id="A0A7W9Q440"/>
<dbReference type="EMBL" id="JACHJK010000024">
    <property type="protein sequence ID" value="MBB5932317.1"/>
    <property type="molecule type" value="Genomic_DNA"/>
</dbReference>
<accession>A0A7W9Q440</accession>
<dbReference type="GO" id="GO:0016787">
    <property type="term" value="F:hydrolase activity"/>
    <property type="evidence" value="ECO:0007669"/>
    <property type="project" value="UniProtKB-KW"/>
</dbReference>
<proteinExistence type="predicted"/>
<keyword evidence="2" id="KW-0378">Hydrolase</keyword>
<evidence type="ECO:0000313" key="3">
    <source>
        <dbReference type="Proteomes" id="UP000585836"/>
    </source>
</evidence>
<evidence type="ECO:0000256" key="1">
    <source>
        <dbReference type="SAM" id="MobiDB-lite"/>
    </source>
</evidence>
<name>A0A7W9Q440_9ACTN</name>
<evidence type="ECO:0000313" key="2">
    <source>
        <dbReference type="EMBL" id="MBB5932317.1"/>
    </source>
</evidence>
<sequence length="124" mass="14067">MPSRLKPPCSKPGCDQTKPCPIHGRDNRPRGSARQRGYGQRHEDRFRRGVLDRDPVCVVCRRAPATEADHWPKSRQQLEREGLDADDPQHGRGLCKPCHSTETAATPEQRGGWHAEQQATRRAR</sequence>
<gene>
    <name evidence="2" type="ORF">FHS34_007827</name>
</gene>
<feature type="compositionally biased region" description="Basic and acidic residues" evidence="1">
    <location>
        <begin position="68"/>
        <end position="90"/>
    </location>
</feature>
<comment type="caution">
    <text evidence="2">The sequence shown here is derived from an EMBL/GenBank/DDBJ whole genome shotgun (WGS) entry which is preliminary data.</text>
</comment>